<feature type="region of interest" description="Disordered" evidence="18">
    <location>
        <begin position="1071"/>
        <end position="1110"/>
    </location>
</feature>
<dbReference type="PROSITE" id="PS00095">
    <property type="entry name" value="C5_MTASE_2"/>
    <property type="match status" value="1"/>
</dbReference>
<dbReference type="PRINTS" id="PR00105">
    <property type="entry name" value="C5METTRFRASE"/>
</dbReference>
<evidence type="ECO:0000256" key="4">
    <source>
        <dbReference type="ARBA" id="ARBA00022691"/>
    </source>
</evidence>
<dbReference type="PANTHER" id="PTHR10629">
    <property type="entry name" value="CYTOSINE-SPECIFIC METHYLTRANSFERASE"/>
    <property type="match status" value="1"/>
</dbReference>
<dbReference type="eggNOG" id="ENOG502QPKK">
    <property type="taxonomic scope" value="Eukaryota"/>
</dbReference>
<keyword evidence="4 11" id="KW-0949">S-adenosyl-L-methionine</keyword>
<feature type="binding site" evidence="13">
    <location>
        <position position="396"/>
    </location>
    <ligand>
        <name>Zn(2+)</name>
        <dbReference type="ChEBI" id="CHEBI:29105"/>
    </ligand>
</feature>
<comment type="similarity">
    <text evidence="11 15 16">Belongs to the class I-like SAM-binding methyltransferase superfamily. C5-methyltransferase family.</text>
</comment>
<dbReference type="GO" id="GO:0032259">
    <property type="term" value="P:methylation"/>
    <property type="evidence" value="ECO:0007669"/>
    <property type="project" value="UniProtKB-KW"/>
</dbReference>
<evidence type="ECO:0000256" key="12">
    <source>
        <dbReference type="PIRSR" id="PIRSR037404-1"/>
    </source>
</evidence>
<comment type="catalytic activity">
    <reaction evidence="11 17">
        <text>a 2'-deoxycytidine in DNA + S-adenosyl-L-methionine = a 5-methyl-2'-deoxycytidine in DNA + S-adenosyl-L-homocysteine + H(+)</text>
        <dbReference type="Rhea" id="RHEA:13681"/>
        <dbReference type="Rhea" id="RHEA-COMP:11369"/>
        <dbReference type="Rhea" id="RHEA-COMP:11370"/>
        <dbReference type="ChEBI" id="CHEBI:15378"/>
        <dbReference type="ChEBI" id="CHEBI:57856"/>
        <dbReference type="ChEBI" id="CHEBI:59789"/>
        <dbReference type="ChEBI" id="CHEBI:85452"/>
        <dbReference type="ChEBI" id="CHEBI:85454"/>
        <dbReference type="EC" id="2.1.1.37"/>
    </reaction>
</comment>
<dbReference type="InterPro" id="IPR050390">
    <property type="entry name" value="C5-Methyltransferase"/>
</dbReference>
<keyword evidence="9 11" id="KW-0238">DNA-binding</keyword>
<evidence type="ECO:0000313" key="22">
    <source>
        <dbReference type="EMBL" id="ELK17857.1"/>
    </source>
</evidence>
<reference evidence="23" key="1">
    <citation type="journal article" date="2013" name="Science">
        <title>Comparative analysis of bat genomes provides insight into the evolution of flight and immunity.</title>
        <authorList>
            <person name="Zhang G."/>
            <person name="Cowled C."/>
            <person name="Shi Z."/>
            <person name="Huang Z."/>
            <person name="Bishop-Lilly K.A."/>
            <person name="Fang X."/>
            <person name="Wynne J.W."/>
            <person name="Xiong Z."/>
            <person name="Baker M.L."/>
            <person name="Zhao W."/>
            <person name="Tachedjian M."/>
            <person name="Zhu Y."/>
            <person name="Zhou P."/>
            <person name="Jiang X."/>
            <person name="Ng J."/>
            <person name="Yang L."/>
            <person name="Wu L."/>
            <person name="Xiao J."/>
            <person name="Feng Y."/>
            <person name="Chen Y."/>
            <person name="Sun X."/>
            <person name="Zhang Y."/>
            <person name="Marsh G.A."/>
            <person name="Crameri G."/>
            <person name="Broder C.C."/>
            <person name="Frey K.G."/>
            <person name="Wang L.F."/>
            <person name="Wang J."/>
        </authorList>
    </citation>
    <scope>NUCLEOTIDE SEQUENCE [LARGE SCALE GENOMIC DNA]</scope>
</reference>
<dbReference type="Pfam" id="PF12047">
    <property type="entry name" value="DNMT1-RFD"/>
    <property type="match status" value="1"/>
</dbReference>
<dbReference type="STRING" id="9402.L5L2I9"/>
<dbReference type="GO" id="GO:0006346">
    <property type="term" value="P:DNA methylation-dependent constitutive heterochromatin formation"/>
    <property type="evidence" value="ECO:0007669"/>
    <property type="project" value="InterPro"/>
</dbReference>
<evidence type="ECO:0000256" key="6">
    <source>
        <dbReference type="ARBA" id="ARBA00022737"/>
    </source>
</evidence>
<dbReference type="EMBL" id="KB030388">
    <property type="protein sequence ID" value="ELK17857.1"/>
    <property type="molecule type" value="Genomic_DNA"/>
</dbReference>
<dbReference type="PIRSF" id="PIRSF037404">
    <property type="entry name" value="DNMT1"/>
    <property type="match status" value="1"/>
</dbReference>
<dbReference type="InterPro" id="IPR018117">
    <property type="entry name" value="C5_DNA_meth_AS"/>
</dbReference>
<dbReference type="SMART" id="SM00439">
    <property type="entry name" value="BAH"/>
    <property type="match status" value="2"/>
</dbReference>
<dbReference type="InterPro" id="IPR043151">
    <property type="entry name" value="BAH_sf"/>
</dbReference>
<feature type="domain" description="BAH" evidence="19">
    <location>
        <begin position="949"/>
        <end position="1077"/>
    </location>
</feature>
<evidence type="ECO:0000256" key="3">
    <source>
        <dbReference type="ARBA" id="ARBA00022679"/>
    </source>
</evidence>
<feature type="domain" description="CXXC-type" evidence="20">
    <location>
        <begin position="623"/>
        <end position="669"/>
    </location>
</feature>
<dbReference type="CDD" id="cd04760">
    <property type="entry name" value="BAH_Dnmt1_I"/>
    <property type="match status" value="1"/>
</dbReference>
<comment type="subcellular location">
    <subcellularLocation>
        <location evidence="1 11">Nucleus</location>
    </subcellularLocation>
</comment>
<dbReference type="FunFam" id="2.30.30.490:FF:000006">
    <property type="entry name" value="DNA (cytosine-5)-methyltransferase"/>
    <property type="match status" value="1"/>
</dbReference>
<feature type="active site" evidence="12 15">
    <location>
        <position position="1168"/>
    </location>
</feature>
<evidence type="ECO:0000256" key="11">
    <source>
        <dbReference type="PIRNR" id="PIRNR037404"/>
    </source>
</evidence>
<feature type="binding site" evidence="13">
    <location>
        <position position="392"/>
    </location>
    <ligand>
        <name>Zn(2+)</name>
        <dbReference type="ChEBI" id="CHEBI:29105"/>
    </ligand>
</feature>
<dbReference type="CDD" id="cd04711">
    <property type="entry name" value="BAH_Dnmt1_II"/>
    <property type="match status" value="1"/>
</dbReference>
<keyword evidence="8 13" id="KW-0862">Zinc</keyword>
<feature type="region of interest" description="Disordered" evidence="18">
    <location>
        <begin position="176"/>
        <end position="326"/>
    </location>
</feature>
<dbReference type="GO" id="GO:0003886">
    <property type="term" value="F:DNA (cytosine-5-)-methyltransferase activity"/>
    <property type="evidence" value="ECO:0007669"/>
    <property type="project" value="UniProtKB-UniRule"/>
</dbReference>
<accession>L5L2I9</accession>
<dbReference type="FunFam" id="3.90.120.10:FF:000001">
    <property type="entry name" value="DNA (cytosine-5)-methyltransferase"/>
    <property type="match status" value="1"/>
</dbReference>
<name>L5L2I9_PTEAL</name>
<dbReference type="InParanoid" id="L5L2I9"/>
<dbReference type="InterPro" id="IPR022702">
    <property type="entry name" value="Cytosine_MeTrfase1_RFD"/>
</dbReference>
<dbReference type="PROSITE" id="PS51912">
    <property type="entry name" value="DMAP1_BIND"/>
    <property type="match status" value="1"/>
</dbReference>
<feature type="compositionally biased region" description="Basic residues" evidence="18">
    <location>
        <begin position="693"/>
        <end position="705"/>
    </location>
</feature>
<evidence type="ECO:0000259" key="21">
    <source>
        <dbReference type="PROSITE" id="PS51912"/>
    </source>
</evidence>
<dbReference type="FunCoup" id="L5L2I9">
    <property type="interactions" value="2609"/>
</dbReference>
<dbReference type="Pfam" id="PF06464">
    <property type="entry name" value="DMAP_binding"/>
    <property type="match status" value="1"/>
</dbReference>
<dbReference type="GO" id="GO:0008270">
    <property type="term" value="F:zinc ion binding"/>
    <property type="evidence" value="ECO:0007669"/>
    <property type="project" value="UniProtKB-KW"/>
</dbReference>
<evidence type="ECO:0000259" key="20">
    <source>
        <dbReference type="PROSITE" id="PS51058"/>
    </source>
</evidence>
<dbReference type="SUPFAM" id="SSF53335">
    <property type="entry name" value="S-adenosyl-L-methionine-dependent methyltransferases"/>
    <property type="match status" value="1"/>
</dbReference>
<dbReference type="PROSITE" id="PS00094">
    <property type="entry name" value="C5_MTASE_1"/>
    <property type="match status" value="1"/>
</dbReference>
<dbReference type="GO" id="GO:0005634">
    <property type="term" value="C:nucleus"/>
    <property type="evidence" value="ECO:0007669"/>
    <property type="project" value="UniProtKB-SubCell"/>
</dbReference>
<feature type="compositionally biased region" description="Basic residues" evidence="18">
    <location>
        <begin position="1087"/>
        <end position="1097"/>
    </location>
</feature>
<keyword evidence="23" id="KW-1185">Reference proteome</keyword>
<feature type="compositionally biased region" description="Basic and acidic residues" evidence="18">
    <location>
        <begin position="195"/>
        <end position="253"/>
    </location>
</feature>
<dbReference type="InterPro" id="IPR029063">
    <property type="entry name" value="SAM-dependent_MTases_sf"/>
</dbReference>
<evidence type="ECO:0000256" key="15">
    <source>
        <dbReference type="PROSITE-ProRule" id="PRU01016"/>
    </source>
</evidence>
<evidence type="ECO:0000313" key="23">
    <source>
        <dbReference type="Proteomes" id="UP000010552"/>
    </source>
</evidence>
<evidence type="ECO:0000256" key="18">
    <source>
        <dbReference type="SAM" id="MobiDB-lite"/>
    </source>
</evidence>
<dbReference type="GO" id="GO:0044027">
    <property type="term" value="P:negative regulation of gene expression via chromosomal CpG island methylation"/>
    <property type="evidence" value="ECO:0007669"/>
    <property type="project" value="TreeGrafter"/>
</dbReference>
<evidence type="ECO:0000256" key="17">
    <source>
        <dbReference type="RuleBase" id="RU000417"/>
    </source>
</evidence>
<evidence type="ECO:0000259" key="19">
    <source>
        <dbReference type="PROSITE" id="PS51038"/>
    </source>
</evidence>
<dbReference type="Pfam" id="PF01426">
    <property type="entry name" value="BAH"/>
    <property type="match status" value="2"/>
</dbReference>
<evidence type="ECO:0000256" key="8">
    <source>
        <dbReference type="ARBA" id="ARBA00022833"/>
    </source>
</evidence>
<dbReference type="InterPro" id="IPR010506">
    <property type="entry name" value="DMAP1-bd"/>
</dbReference>
<feature type="compositionally biased region" description="Basic and acidic residues" evidence="18">
    <location>
        <begin position="259"/>
        <end position="291"/>
    </location>
</feature>
<feature type="domain" description="DMAP1-binding" evidence="21">
    <location>
        <begin position="24"/>
        <end position="117"/>
    </location>
</feature>
<keyword evidence="5 13" id="KW-0479">Metal-binding</keyword>
<gene>
    <name evidence="22" type="ORF">PAL_GLEAN10002439</name>
</gene>
<dbReference type="FunFam" id="1.10.10.2230:FF:000001">
    <property type="entry name" value="DNA (cytosine-5)-methyltransferase"/>
    <property type="match status" value="1"/>
</dbReference>
<keyword evidence="6" id="KW-0677">Repeat</keyword>
<dbReference type="InterPro" id="IPR001525">
    <property type="entry name" value="C5_MeTfrase"/>
</dbReference>
<feature type="compositionally biased region" description="Basic and acidic residues" evidence="18">
    <location>
        <begin position="299"/>
        <end position="315"/>
    </location>
</feature>
<keyword evidence="7 14" id="KW-0863">Zinc-finger</keyword>
<feature type="region of interest" description="Disordered" evidence="18">
    <location>
        <begin position="132"/>
        <end position="155"/>
    </location>
</feature>
<keyword evidence="3 11" id="KW-0808">Transferase</keyword>
<dbReference type="PROSITE" id="PS51038">
    <property type="entry name" value="BAH"/>
    <property type="match status" value="2"/>
</dbReference>
<proteinExistence type="inferred from homology"/>
<dbReference type="EC" id="2.1.1.37" evidence="11"/>
<dbReference type="InterPro" id="IPR002857">
    <property type="entry name" value="Znf_CXXC"/>
</dbReference>
<evidence type="ECO:0000256" key="5">
    <source>
        <dbReference type="ARBA" id="ARBA00022723"/>
    </source>
</evidence>
<dbReference type="GO" id="GO:0003682">
    <property type="term" value="F:chromatin binding"/>
    <property type="evidence" value="ECO:0007669"/>
    <property type="project" value="UniProtKB-UniRule"/>
</dbReference>
<keyword evidence="2 11" id="KW-0489">Methyltransferase</keyword>
<feature type="binding site" evidence="13">
    <location>
        <position position="334"/>
    </location>
    <ligand>
        <name>Zn(2+)</name>
        <dbReference type="ChEBI" id="CHEBI:29105"/>
    </ligand>
</feature>
<dbReference type="Gene3D" id="2.30.30.490">
    <property type="match status" value="2"/>
</dbReference>
<dbReference type="Gene3D" id="1.10.10.2230">
    <property type="match status" value="1"/>
</dbReference>
<organism evidence="22 23">
    <name type="scientific">Pteropus alecto</name>
    <name type="common">Black flying fox</name>
    <dbReference type="NCBI Taxonomy" id="9402"/>
    <lineage>
        <taxon>Eukaryota</taxon>
        <taxon>Metazoa</taxon>
        <taxon>Chordata</taxon>
        <taxon>Craniata</taxon>
        <taxon>Vertebrata</taxon>
        <taxon>Euteleostomi</taxon>
        <taxon>Mammalia</taxon>
        <taxon>Eutheria</taxon>
        <taxon>Laurasiatheria</taxon>
        <taxon>Chiroptera</taxon>
        <taxon>Yinpterochiroptera</taxon>
        <taxon>Pteropodoidea</taxon>
        <taxon>Pteropodidae</taxon>
        <taxon>Pteropodinae</taxon>
        <taxon>Pteropus</taxon>
    </lineage>
</organism>
<feature type="binding site" evidence="13">
    <location>
        <position position="331"/>
    </location>
    <ligand>
        <name>Zn(2+)</name>
        <dbReference type="ChEBI" id="CHEBI:29105"/>
    </ligand>
</feature>
<dbReference type="InterPro" id="IPR001025">
    <property type="entry name" value="BAH_dom"/>
</dbReference>
<keyword evidence="10 11" id="KW-0539">Nucleus</keyword>
<sequence>MLNLLPKFLKIVILIFKVKLFNKSFFLSPLFSSPRLKDLERDSLTEKECVKEKLNLLHEFLQTEIKNQLCDLETKLHKEELSEEGYLAKVKSLLNKDLSLENGAHAFSREVNGCLENGSHSSGEDRRVVMAEENKSPKLVSKPCMPRRSKSDGETKWLLLGKRACMPRGCPKDVDTTPAGGLAELTVGSTVFDSPAKRKPEEDPERAKSDDSVHEEEKDQDKRLRSQTKEPTPKQKSKEEPDREARPGVHAEMDEGDGKDEKRHRSQPKDLAAKRRPEEKEPERVKPQVSDERDEDEKEEKRRKTTSKEPTEKKVARAKTVVSSKTHPPRCVQCGQYLDDPELKYEHHPTDAVDEPQLLTNERLSIFDANESGFESYEALPQHKLTCFSVYCKRGHLCPIDTGLIEKNVELFFSGSAKPIYDDDPSLEGGVNGKNLGPINEWWITGFDGGEKALIGFSTSFAEYILMDPNPEYAPMFSVMQEKIYISKIVVEFLQSNPDSTYEDLINKIETTVPPSVLNLNRFTEDSLLRHAQFVVEQVESYDEAGDSDEQPIFLTPCMRDLIKLAGVTLGKRRAERRQTISHSAKEKDKGPTKATTTKLVYQIFDTFFAEQIEKDDREDKENAFKRRRCGVCEVCQQPECGKCKACKDMVKFGGSGRSKQACQERRCPNMAMKEADDDEEVDDNIPEVPSPKKMHQGKKKKQNKNRISWIGEAVKTDGKKSYYKKVCIDSETLEVGDCVSVIPDDSSKPLYLARVTALWEDSIQGQMFHAHWFCAGTDTVLGATSDPLELFLVDECEDMQLSYIHSKVTVVYKAPSENWALEGGMDPEALMAEDDGKTYFYQLWYDQDYARFESPPNTQPTEDNKYKFCVSCARLAEVRQKEFPRVMEQLEDLDGRVLYSSATKDGVQYRVGDGVYLLPEAFTFNIKLSSPVKRPRKEPVDEDLYPEHYRKYSDYIKGSNLDAPEPYRIGRIKEIFCVKKSNGKPNETDVKIRLNKFYRPENTHKSTPASYHADINLLYWSDEEAVVDFKAVQGRCTVEYGEDLPECLQDFSAGGPDRFYFLEAYNAKSKSFEDPPNHARSPGNKGKGKGKGKGKAKSQTCEPSEPETEIQLPKLRTLDVFSGCGGLSEGFHQAGLQLVMAGEVTNSRGQKLPQKGDVEMLCGGPPCQGFSGMNRFNSRTYSKFKNSLVVSFLSYCDYYRPRYFLLENVRNFVSFKRSMVLKLTLRCLVRMGYQCTFGVLQAGQYGVAQTRRRAIILAAAPGEKLPLFPEPLHVLSSGPFRTITVRDTMSDLPEIRNGASALEISYNGEPQSWFQRQLRGSQYQPILRDHICKDMSALVAARMRHIPLAPGSDWRDLPNIEVRLSDGTMARKLRYTYHDKKNGCSSTGALRGVCSCVEASKACDSTARQFNTLIPWCLPHTGNRHNHWAGLYGRLEWDGFFSTTVTNPEPMGKQGRVLHPEQHRVVSVRECARSQGFPDTYRLFGNILDKHRQVGNAVPPPLAKAIGLEIKRCMLAKARESASVKIKEDKATKD</sequence>
<evidence type="ECO:0000256" key="7">
    <source>
        <dbReference type="ARBA" id="ARBA00022771"/>
    </source>
</evidence>
<protein>
    <recommendedName>
        <fullName evidence="11">DNA (cytosine-5)-methyltransferase</fullName>
        <ecNumber evidence="11">2.1.1.37</ecNumber>
    </recommendedName>
</protein>
<dbReference type="PROSITE" id="PS51679">
    <property type="entry name" value="SAM_MT_C5"/>
    <property type="match status" value="1"/>
</dbReference>
<dbReference type="Proteomes" id="UP000010552">
    <property type="component" value="Unassembled WGS sequence"/>
</dbReference>
<evidence type="ECO:0000256" key="13">
    <source>
        <dbReference type="PIRSR" id="PIRSR037404-3"/>
    </source>
</evidence>
<feature type="compositionally biased region" description="Acidic residues" evidence="18">
    <location>
        <begin position="676"/>
        <end position="686"/>
    </location>
</feature>
<evidence type="ECO:0000256" key="16">
    <source>
        <dbReference type="RuleBase" id="RU000416"/>
    </source>
</evidence>
<dbReference type="Gene3D" id="3.90.120.10">
    <property type="entry name" value="DNA Methylase, subunit A, domain 2"/>
    <property type="match status" value="1"/>
</dbReference>
<evidence type="ECO:0000256" key="2">
    <source>
        <dbReference type="ARBA" id="ARBA00022603"/>
    </source>
</evidence>
<dbReference type="Pfam" id="PF02008">
    <property type="entry name" value="zf-CXXC"/>
    <property type="match status" value="1"/>
</dbReference>
<dbReference type="FunFam" id="2.30.30.490:FF:000004">
    <property type="entry name" value="DNA (cytosine-5)-methyltransferase"/>
    <property type="match status" value="1"/>
</dbReference>
<evidence type="ECO:0000256" key="1">
    <source>
        <dbReference type="ARBA" id="ARBA00004123"/>
    </source>
</evidence>
<evidence type="ECO:0000256" key="9">
    <source>
        <dbReference type="ARBA" id="ARBA00023125"/>
    </source>
</evidence>
<dbReference type="Pfam" id="PF00145">
    <property type="entry name" value="DNA_methylase"/>
    <property type="match status" value="1"/>
</dbReference>
<dbReference type="PROSITE" id="PS51058">
    <property type="entry name" value="ZF_CXXC"/>
    <property type="match status" value="1"/>
</dbReference>
<evidence type="ECO:0000256" key="10">
    <source>
        <dbReference type="ARBA" id="ARBA00023242"/>
    </source>
</evidence>
<dbReference type="NCBIfam" id="TIGR00675">
    <property type="entry name" value="dcm"/>
    <property type="match status" value="1"/>
</dbReference>
<dbReference type="Gene3D" id="3.40.50.150">
    <property type="entry name" value="Vaccinia Virus protein VP39"/>
    <property type="match status" value="1"/>
</dbReference>
<feature type="region of interest" description="Disordered" evidence="18">
    <location>
        <begin position="675"/>
        <end position="705"/>
    </location>
</feature>
<dbReference type="SMART" id="SM01137">
    <property type="entry name" value="DMAP_binding"/>
    <property type="match status" value="1"/>
</dbReference>
<dbReference type="InterPro" id="IPR031303">
    <property type="entry name" value="C5_meth_CS"/>
</dbReference>
<dbReference type="GO" id="GO:0003677">
    <property type="term" value="F:DNA binding"/>
    <property type="evidence" value="ECO:0007669"/>
    <property type="project" value="UniProtKB-KW"/>
</dbReference>
<evidence type="ECO:0000256" key="14">
    <source>
        <dbReference type="PROSITE-ProRule" id="PRU00509"/>
    </source>
</evidence>
<feature type="domain" description="BAH" evidence="19">
    <location>
        <begin position="732"/>
        <end position="857"/>
    </location>
</feature>
<dbReference type="PANTHER" id="PTHR10629:SF52">
    <property type="entry name" value="DNA (CYTOSINE-5)-METHYLTRANSFERASE 1"/>
    <property type="match status" value="1"/>
</dbReference>